<organism evidence="3 4">
    <name type="scientific">Leclercia adecarboxylata</name>
    <dbReference type="NCBI Taxonomy" id="83655"/>
    <lineage>
        <taxon>Bacteria</taxon>
        <taxon>Pseudomonadati</taxon>
        <taxon>Pseudomonadota</taxon>
        <taxon>Gammaproteobacteria</taxon>
        <taxon>Enterobacterales</taxon>
        <taxon>Enterobacteriaceae</taxon>
        <taxon>Leclercia</taxon>
    </lineage>
</organism>
<keyword evidence="4" id="KW-1185">Reference proteome</keyword>
<dbReference type="EMBL" id="JAYMCU010000037">
    <property type="protein sequence ID" value="MEC3938087.1"/>
    <property type="molecule type" value="Genomic_DNA"/>
</dbReference>
<dbReference type="Pfam" id="PF06406">
    <property type="entry name" value="StbA_N"/>
    <property type="match status" value="1"/>
</dbReference>
<dbReference type="Gene3D" id="3.30.420.40">
    <property type="match status" value="2"/>
</dbReference>
<dbReference type="SUPFAM" id="SSF53067">
    <property type="entry name" value="Actin-like ATPase domain"/>
    <property type="match status" value="2"/>
</dbReference>
<protein>
    <submittedName>
        <fullName evidence="3">ParM/StbA family protein</fullName>
    </submittedName>
</protein>
<evidence type="ECO:0000313" key="3">
    <source>
        <dbReference type="EMBL" id="MEC3938087.1"/>
    </source>
</evidence>
<dbReference type="Proteomes" id="UP001357437">
    <property type="component" value="Unassembled WGS sequence"/>
</dbReference>
<dbReference type="InterPro" id="IPR049067">
    <property type="entry name" value="MreB-like_C"/>
</dbReference>
<feature type="domain" description="Actin homologue MreB-like C-terminal" evidence="2">
    <location>
        <begin position="115"/>
        <end position="242"/>
    </location>
</feature>
<dbReference type="InterPro" id="IPR009440">
    <property type="entry name" value="ParM/StbA_N"/>
</dbReference>
<evidence type="ECO:0000259" key="1">
    <source>
        <dbReference type="Pfam" id="PF06406"/>
    </source>
</evidence>
<gene>
    <name evidence="3" type="ORF">VOF76_18145</name>
</gene>
<name>A0ABU6I973_9ENTR</name>
<dbReference type="RefSeq" id="WP_104677975.1">
    <property type="nucleotide sequence ID" value="NZ_JAODYM010000030.1"/>
</dbReference>
<dbReference type="InterPro" id="IPR043129">
    <property type="entry name" value="ATPase_NBD"/>
</dbReference>
<accession>A0ABU6I973</accession>
<proteinExistence type="predicted"/>
<evidence type="ECO:0000313" key="4">
    <source>
        <dbReference type="Proteomes" id="UP001357437"/>
    </source>
</evidence>
<evidence type="ECO:0000259" key="2">
    <source>
        <dbReference type="Pfam" id="PF21522"/>
    </source>
</evidence>
<sequence>MTTLDPAYQLGQLNRVLAVDTMSKANLGGVACVVGCTLPVEQFYNRGDASQPVNLARIQAKKDNLMGGCTNVYGAYEPPVILSVTVYPEALPAYYYCATREEGNQSYPEEHKTLVVDLGEFTADYAIISTGDEIVDFSTHEHGVHLMVSHFRTLLARERHIEDVQSMLDSDVKAVISRGYIGSSLETPQAIAARIDVSDLVTEAAEYLNNMLQADIRELTRGQMNTLDRIVFVGGGANWLREQASRWHHSVDIPEQPHLAIVRGVQLLLQADADRLMDDAATALAVRGIA</sequence>
<reference evidence="3 4" key="1">
    <citation type="submission" date="2024-01" db="EMBL/GenBank/DDBJ databases">
        <title>Comparative Genomics of Leclercia adecarboxylata Strains Isolated from Several Sources.</title>
        <authorList>
            <person name="Yescas-Zazueta V."/>
            <person name="Balbuena-Alonso M.G."/>
            <person name="Valencia D."/>
            <person name="Mendez-Pfeiffer P.A."/>
            <person name="Ballesteros-Monrreal M.G."/>
            <person name="Rocha-Gracia R.D.C."/>
            <person name="Barrios-Villa E."/>
        </authorList>
    </citation>
    <scope>NUCLEOTIDE SEQUENCE [LARGE SCALE GENOMIC DNA]</scope>
    <source>
        <strain evidence="3 4">33MEM</strain>
    </source>
</reference>
<dbReference type="Pfam" id="PF21522">
    <property type="entry name" value="MreB-like_C"/>
    <property type="match status" value="1"/>
</dbReference>
<feature type="domain" description="Plasmid segregation protein ParM/StbA N-terminal" evidence="1">
    <location>
        <begin position="3"/>
        <end position="96"/>
    </location>
</feature>
<comment type="caution">
    <text evidence="3">The sequence shown here is derived from an EMBL/GenBank/DDBJ whole genome shotgun (WGS) entry which is preliminary data.</text>
</comment>